<dbReference type="EMBL" id="QGMK01001442">
    <property type="protein sequence ID" value="TVY68748.1"/>
    <property type="molecule type" value="Genomic_DNA"/>
</dbReference>
<accession>A0A8T9C236</accession>
<dbReference type="OrthoDB" id="3485059at2759"/>
<dbReference type="Pfam" id="PF12296">
    <property type="entry name" value="HsbA"/>
    <property type="match status" value="1"/>
</dbReference>
<evidence type="ECO:0000313" key="3">
    <source>
        <dbReference type="Proteomes" id="UP000469558"/>
    </source>
</evidence>
<dbReference type="GO" id="GO:0005576">
    <property type="term" value="C:extracellular region"/>
    <property type="evidence" value="ECO:0007669"/>
    <property type="project" value="TreeGrafter"/>
</dbReference>
<proteinExistence type="predicted"/>
<feature type="signal peptide" evidence="1">
    <location>
        <begin position="1"/>
        <end position="16"/>
    </location>
</feature>
<organism evidence="2 3">
    <name type="scientific">Lachnellula suecica</name>
    <dbReference type="NCBI Taxonomy" id="602035"/>
    <lineage>
        <taxon>Eukaryota</taxon>
        <taxon>Fungi</taxon>
        <taxon>Dikarya</taxon>
        <taxon>Ascomycota</taxon>
        <taxon>Pezizomycotina</taxon>
        <taxon>Leotiomycetes</taxon>
        <taxon>Helotiales</taxon>
        <taxon>Lachnaceae</taxon>
        <taxon>Lachnellula</taxon>
    </lineage>
</organism>
<gene>
    <name evidence="2" type="ORF">LSUE1_G006382</name>
</gene>
<dbReference type="Proteomes" id="UP000469558">
    <property type="component" value="Unassembled WGS sequence"/>
</dbReference>
<evidence type="ECO:0000256" key="1">
    <source>
        <dbReference type="SAM" id="SignalP"/>
    </source>
</evidence>
<keyword evidence="1" id="KW-0732">Signal</keyword>
<dbReference type="Gene3D" id="1.20.1280.140">
    <property type="match status" value="1"/>
</dbReference>
<dbReference type="PANTHER" id="PTHR38123:SF1">
    <property type="entry name" value="HYDROPHOBIC SURFACE BINDING PROTEIN"/>
    <property type="match status" value="1"/>
</dbReference>
<reference evidence="2 3" key="1">
    <citation type="submission" date="2018-05" db="EMBL/GenBank/DDBJ databases">
        <title>Genome sequencing and assembly of the regulated plant pathogen Lachnellula willkommii and related sister species for the development of diagnostic species identification markers.</title>
        <authorList>
            <person name="Giroux E."/>
            <person name="Bilodeau G."/>
        </authorList>
    </citation>
    <scope>NUCLEOTIDE SEQUENCE [LARGE SCALE GENOMIC DNA]</scope>
    <source>
        <strain evidence="2 3">CBS 268.59</strain>
    </source>
</reference>
<dbReference type="PANTHER" id="PTHR38123">
    <property type="entry name" value="CELL WALL SERINE-THREONINE-RICH GALACTOMANNOPROTEIN MP1 (AFU_ORTHOLOGUE AFUA_4G03240)"/>
    <property type="match status" value="1"/>
</dbReference>
<comment type="caution">
    <text evidence="2">The sequence shown here is derived from an EMBL/GenBank/DDBJ whole genome shotgun (WGS) entry which is preliminary data.</text>
</comment>
<feature type="chain" id="PRO_5035751068" description="Hydrophobic surface binding protein" evidence="1">
    <location>
        <begin position="17"/>
        <end position="173"/>
    </location>
</feature>
<evidence type="ECO:0008006" key="4">
    <source>
        <dbReference type="Google" id="ProtNLM"/>
    </source>
</evidence>
<evidence type="ECO:0000313" key="2">
    <source>
        <dbReference type="EMBL" id="TVY68748.1"/>
    </source>
</evidence>
<name>A0A8T9C236_9HELO</name>
<dbReference type="AlphaFoldDB" id="A0A8T9C236"/>
<dbReference type="InterPro" id="IPR021054">
    <property type="entry name" value="Cell_wall_mannoprotein_1"/>
</dbReference>
<sequence length="173" mass="17733">MVAVQNILLFVATASALAIGKRDASTILSDISTIDSDVKALTSALNSYSGGLFGALPINTAESNLDDAINQGTKDAQATTQQDSADSQMVITAINNLIPDIEAALTATENKKSQLAAAGLTSTIQGDLKTLKTDTDSFSDALIAIASSDTVAQGTSQKATIDADFTSAINDFA</sequence>
<protein>
    <recommendedName>
        <fullName evidence="4">Hydrophobic surface binding protein</fullName>
    </recommendedName>
</protein>
<keyword evidence="3" id="KW-1185">Reference proteome</keyword>